<dbReference type="EMBL" id="ML978180">
    <property type="protein sequence ID" value="KAF2031503.1"/>
    <property type="molecule type" value="Genomic_DNA"/>
</dbReference>
<evidence type="ECO:0000313" key="7">
    <source>
        <dbReference type="Proteomes" id="UP000799777"/>
    </source>
</evidence>
<name>A0A9P4LN04_9PLEO</name>
<evidence type="ECO:0000256" key="5">
    <source>
        <dbReference type="ARBA" id="ARBA00023242"/>
    </source>
</evidence>
<evidence type="ECO:0000313" key="6">
    <source>
        <dbReference type="EMBL" id="KAF2031503.1"/>
    </source>
</evidence>
<dbReference type="PANTHER" id="PTHR31845">
    <property type="entry name" value="FINGER DOMAIN PROTEIN, PUTATIVE-RELATED"/>
    <property type="match status" value="1"/>
</dbReference>
<dbReference type="GO" id="GO:0000981">
    <property type="term" value="F:DNA-binding transcription factor activity, RNA polymerase II-specific"/>
    <property type="evidence" value="ECO:0007669"/>
    <property type="project" value="TreeGrafter"/>
</dbReference>
<dbReference type="InterPro" id="IPR051089">
    <property type="entry name" value="prtT"/>
</dbReference>
<sequence>MDSSTKPSRTSAPYGQACMNCVRAKSRCMLREEGTCERSIYFTSGKQFLGMLSSLARSLVSDLRLDKPENPSLCPSIQPATVKVARSPESRRALLACFALSTIISTTFKYDSMPWLPQLDNDCNRLQADGASESDQILVAIVRASKMCLRAADVGRYLFDDPDSSRHVALHIGHLSSELDQFRSTLSGEQLQHSKTTVSINELAMLQPSSPSAAPSLILDFKRSDYLMACLEACRTCTDYFLLQGFLRVSGPIKLLFGYCIKVIFKLATFQDPIWNTAVVKESVDLLALLERCAVAAERANDTLKEETGEDSVFLIAAKTLRETAPQWRVPAPAVGMGDGVVGDGWIGNDGMDVSMMDFSDEFWLNAPFNL</sequence>
<protein>
    <recommendedName>
        <fullName evidence="8">Zn(2)-C6 fungal-type domain-containing protein</fullName>
    </recommendedName>
</protein>
<evidence type="ECO:0000256" key="2">
    <source>
        <dbReference type="ARBA" id="ARBA00023015"/>
    </source>
</evidence>
<gene>
    <name evidence="6" type="ORF">EK21DRAFT_62946</name>
</gene>
<dbReference type="GO" id="GO:0000976">
    <property type="term" value="F:transcription cis-regulatory region binding"/>
    <property type="evidence" value="ECO:0007669"/>
    <property type="project" value="TreeGrafter"/>
</dbReference>
<keyword evidence="5" id="KW-0539">Nucleus</keyword>
<evidence type="ECO:0000256" key="1">
    <source>
        <dbReference type="ARBA" id="ARBA00004123"/>
    </source>
</evidence>
<accession>A0A9P4LN04</accession>
<evidence type="ECO:0000256" key="3">
    <source>
        <dbReference type="ARBA" id="ARBA00023125"/>
    </source>
</evidence>
<comment type="caution">
    <text evidence="6">The sequence shown here is derived from an EMBL/GenBank/DDBJ whole genome shotgun (WGS) entry which is preliminary data.</text>
</comment>
<evidence type="ECO:0000256" key="4">
    <source>
        <dbReference type="ARBA" id="ARBA00023163"/>
    </source>
</evidence>
<keyword evidence="3" id="KW-0238">DNA-binding</keyword>
<evidence type="ECO:0008006" key="8">
    <source>
        <dbReference type="Google" id="ProtNLM"/>
    </source>
</evidence>
<dbReference type="Proteomes" id="UP000799777">
    <property type="component" value="Unassembled WGS sequence"/>
</dbReference>
<keyword evidence="2" id="KW-0805">Transcription regulation</keyword>
<dbReference type="AlphaFoldDB" id="A0A9P4LN04"/>
<organism evidence="6 7">
    <name type="scientific">Setomelanomma holmii</name>
    <dbReference type="NCBI Taxonomy" id="210430"/>
    <lineage>
        <taxon>Eukaryota</taxon>
        <taxon>Fungi</taxon>
        <taxon>Dikarya</taxon>
        <taxon>Ascomycota</taxon>
        <taxon>Pezizomycotina</taxon>
        <taxon>Dothideomycetes</taxon>
        <taxon>Pleosporomycetidae</taxon>
        <taxon>Pleosporales</taxon>
        <taxon>Pleosporineae</taxon>
        <taxon>Phaeosphaeriaceae</taxon>
        <taxon>Setomelanomma</taxon>
    </lineage>
</organism>
<reference evidence="6" key="1">
    <citation type="journal article" date="2020" name="Stud. Mycol.">
        <title>101 Dothideomycetes genomes: a test case for predicting lifestyles and emergence of pathogens.</title>
        <authorList>
            <person name="Haridas S."/>
            <person name="Albert R."/>
            <person name="Binder M."/>
            <person name="Bloem J."/>
            <person name="Labutti K."/>
            <person name="Salamov A."/>
            <person name="Andreopoulos B."/>
            <person name="Baker S."/>
            <person name="Barry K."/>
            <person name="Bills G."/>
            <person name="Bluhm B."/>
            <person name="Cannon C."/>
            <person name="Castanera R."/>
            <person name="Culley D."/>
            <person name="Daum C."/>
            <person name="Ezra D."/>
            <person name="Gonzalez J."/>
            <person name="Henrissat B."/>
            <person name="Kuo A."/>
            <person name="Liang C."/>
            <person name="Lipzen A."/>
            <person name="Lutzoni F."/>
            <person name="Magnuson J."/>
            <person name="Mondo S."/>
            <person name="Nolan M."/>
            <person name="Ohm R."/>
            <person name="Pangilinan J."/>
            <person name="Park H.-J."/>
            <person name="Ramirez L."/>
            <person name="Alfaro M."/>
            <person name="Sun H."/>
            <person name="Tritt A."/>
            <person name="Yoshinaga Y."/>
            <person name="Zwiers L.-H."/>
            <person name="Turgeon B."/>
            <person name="Goodwin S."/>
            <person name="Spatafora J."/>
            <person name="Crous P."/>
            <person name="Grigoriev I."/>
        </authorList>
    </citation>
    <scope>NUCLEOTIDE SEQUENCE</scope>
    <source>
        <strain evidence="6">CBS 110217</strain>
    </source>
</reference>
<dbReference type="GO" id="GO:0005634">
    <property type="term" value="C:nucleus"/>
    <property type="evidence" value="ECO:0007669"/>
    <property type="project" value="UniProtKB-SubCell"/>
</dbReference>
<comment type="subcellular location">
    <subcellularLocation>
        <location evidence="1">Nucleus</location>
    </subcellularLocation>
</comment>
<dbReference type="PANTHER" id="PTHR31845:SF32">
    <property type="entry name" value="MISCELLANEOUS ZN(II)2CYS6 TRANSCRIPTION FACTOR (EUROFUNG)-RELATED"/>
    <property type="match status" value="1"/>
</dbReference>
<proteinExistence type="predicted"/>
<keyword evidence="7" id="KW-1185">Reference proteome</keyword>
<keyword evidence="4" id="KW-0804">Transcription</keyword>
<dbReference type="OrthoDB" id="1600564at2759"/>